<gene>
    <name evidence="1" type="ORF">HERI1096_LOCUS35374</name>
</gene>
<proteinExistence type="predicted"/>
<protein>
    <submittedName>
        <fullName evidence="1">Uncharacterized protein</fullName>
    </submittedName>
</protein>
<sequence>MMMVIGDFIDYFRPVKGKTFCEMIVSDKYHEWSYDGLQFHSLEAHYHDGNSHFGGAVGGTPAKLGDSSRTHVPFWGKKSSDAGGCCQLSTTDTVGWGKPFDMYVQTRR</sequence>
<organism evidence="1">
    <name type="scientific">Haptolina ericina</name>
    <dbReference type="NCBI Taxonomy" id="156174"/>
    <lineage>
        <taxon>Eukaryota</taxon>
        <taxon>Haptista</taxon>
        <taxon>Haptophyta</taxon>
        <taxon>Prymnesiophyceae</taxon>
        <taxon>Prymnesiales</taxon>
        <taxon>Prymnesiaceae</taxon>
        <taxon>Haptolina</taxon>
    </lineage>
</organism>
<evidence type="ECO:0000313" key="1">
    <source>
        <dbReference type="EMBL" id="CAE0144518.1"/>
    </source>
</evidence>
<dbReference type="EMBL" id="HBHX01063918">
    <property type="protein sequence ID" value="CAE0144518.1"/>
    <property type="molecule type" value="Transcribed_RNA"/>
</dbReference>
<accession>A0A7S3BTG6</accession>
<dbReference type="AlphaFoldDB" id="A0A7S3BTG6"/>
<name>A0A7S3BTG6_9EUKA</name>
<reference evidence="1" key="1">
    <citation type="submission" date="2021-01" db="EMBL/GenBank/DDBJ databases">
        <authorList>
            <person name="Corre E."/>
            <person name="Pelletier E."/>
            <person name="Niang G."/>
            <person name="Scheremetjew M."/>
            <person name="Finn R."/>
            <person name="Kale V."/>
            <person name="Holt S."/>
            <person name="Cochrane G."/>
            <person name="Meng A."/>
            <person name="Brown T."/>
            <person name="Cohen L."/>
        </authorList>
    </citation>
    <scope>NUCLEOTIDE SEQUENCE</scope>
    <source>
        <strain evidence="1">CCMP281</strain>
    </source>
</reference>